<dbReference type="Proteomes" id="UP001190700">
    <property type="component" value="Unassembled WGS sequence"/>
</dbReference>
<dbReference type="InterPro" id="IPR010998">
    <property type="entry name" value="Integrase_recombinase_N"/>
</dbReference>
<evidence type="ECO:0000313" key="2">
    <source>
        <dbReference type="EMBL" id="KAK3264065.1"/>
    </source>
</evidence>
<dbReference type="GO" id="GO:0003677">
    <property type="term" value="F:DNA binding"/>
    <property type="evidence" value="ECO:0007669"/>
    <property type="project" value="UniProtKB-KW"/>
</dbReference>
<dbReference type="Gene3D" id="1.10.150.130">
    <property type="match status" value="1"/>
</dbReference>
<evidence type="ECO:0000256" key="1">
    <source>
        <dbReference type="ARBA" id="ARBA00023125"/>
    </source>
</evidence>
<keyword evidence="3" id="KW-1185">Reference proteome</keyword>
<organism evidence="2 3">
    <name type="scientific">Cymbomonas tetramitiformis</name>
    <dbReference type="NCBI Taxonomy" id="36881"/>
    <lineage>
        <taxon>Eukaryota</taxon>
        <taxon>Viridiplantae</taxon>
        <taxon>Chlorophyta</taxon>
        <taxon>Pyramimonadophyceae</taxon>
        <taxon>Pyramimonadales</taxon>
        <taxon>Pyramimonadaceae</taxon>
        <taxon>Cymbomonas</taxon>
    </lineage>
</organism>
<comment type="caution">
    <text evidence="2">The sequence shown here is derived from an EMBL/GenBank/DDBJ whole genome shotgun (WGS) entry which is preliminary data.</text>
</comment>
<proteinExistence type="predicted"/>
<gene>
    <name evidence="2" type="ORF">CYMTET_27174</name>
</gene>
<dbReference type="AlphaFoldDB" id="A0AAE0KXH6"/>
<dbReference type="EMBL" id="LGRX02014821">
    <property type="protein sequence ID" value="KAK3264065.1"/>
    <property type="molecule type" value="Genomic_DNA"/>
</dbReference>
<evidence type="ECO:0000313" key="3">
    <source>
        <dbReference type="Proteomes" id="UP001190700"/>
    </source>
</evidence>
<accession>A0AAE0KXH6</accession>
<reference evidence="2 3" key="1">
    <citation type="journal article" date="2015" name="Genome Biol. Evol.">
        <title>Comparative Genomics of a Bacterivorous Green Alga Reveals Evolutionary Causalities and Consequences of Phago-Mixotrophic Mode of Nutrition.</title>
        <authorList>
            <person name="Burns J.A."/>
            <person name="Paasch A."/>
            <person name="Narechania A."/>
            <person name="Kim E."/>
        </authorList>
    </citation>
    <scope>NUCLEOTIDE SEQUENCE [LARGE SCALE GENOMIC DNA]</scope>
    <source>
        <strain evidence="2 3">PLY_AMNH</strain>
    </source>
</reference>
<name>A0AAE0KXH6_9CHLO</name>
<dbReference type="SUPFAM" id="SSF47823">
    <property type="entry name" value="lambda integrase-like, N-terminal domain"/>
    <property type="match status" value="1"/>
</dbReference>
<sequence>MEKYDEHWAGKLGDSSLAREAAEMQAAALQPSTAGNYEGHRRKFVDFCVSEQRGWLPATEETVLLYIAVQLRRGTTEAAKEQGCTETVRTWLPAATVRRVHKAAERIGPDTGREGGAPESLCVRGGGLRDLRLTADSPQHPDGCSNMLACSGMGVVMEKVCFFGGWSQLSSAELAHIDPTAVVDNDKIYYFSSSLLCGTVAQA</sequence>
<protein>
    <submittedName>
        <fullName evidence="2">Uncharacterized protein</fullName>
    </submittedName>
</protein>
<keyword evidence="1" id="KW-0238">DNA-binding</keyword>